<feature type="region of interest" description="Disordered" evidence="1">
    <location>
        <begin position="1"/>
        <end position="25"/>
    </location>
</feature>
<comment type="caution">
    <text evidence="2">The sequence shown here is derived from an EMBL/GenBank/DDBJ whole genome shotgun (WGS) entry which is preliminary data.</text>
</comment>
<name>A0A9W6XZW6_9STRA</name>
<evidence type="ECO:0000313" key="3">
    <source>
        <dbReference type="Proteomes" id="UP001165121"/>
    </source>
</evidence>
<reference evidence="2" key="1">
    <citation type="submission" date="2023-04" db="EMBL/GenBank/DDBJ databases">
        <title>Phytophthora fragariaefolia NBRC 109709.</title>
        <authorList>
            <person name="Ichikawa N."/>
            <person name="Sato H."/>
            <person name="Tonouchi N."/>
        </authorList>
    </citation>
    <scope>NUCLEOTIDE SEQUENCE</scope>
    <source>
        <strain evidence="2">NBRC 109709</strain>
    </source>
</reference>
<feature type="region of interest" description="Disordered" evidence="1">
    <location>
        <begin position="50"/>
        <end position="71"/>
    </location>
</feature>
<feature type="region of interest" description="Disordered" evidence="1">
    <location>
        <begin position="87"/>
        <end position="113"/>
    </location>
</feature>
<organism evidence="2 3">
    <name type="scientific">Phytophthora fragariaefolia</name>
    <dbReference type="NCBI Taxonomy" id="1490495"/>
    <lineage>
        <taxon>Eukaryota</taxon>
        <taxon>Sar</taxon>
        <taxon>Stramenopiles</taxon>
        <taxon>Oomycota</taxon>
        <taxon>Peronosporomycetes</taxon>
        <taxon>Peronosporales</taxon>
        <taxon>Peronosporaceae</taxon>
        <taxon>Phytophthora</taxon>
    </lineage>
</organism>
<evidence type="ECO:0000313" key="2">
    <source>
        <dbReference type="EMBL" id="GMF49055.1"/>
    </source>
</evidence>
<proteinExistence type="predicted"/>
<dbReference type="Proteomes" id="UP001165121">
    <property type="component" value="Unassembled WGS sequence"/>
</dbReference>
<dbReference type="AlphaFoldDB" id="A0A9W6XZW6"/>
<feature type="compositionally biased region" description="Acidic residues" evidence="1">
    <location>
        <begin position="10"/>
        <end position="19"/>
    </location>
</feature>
<evidence type="ECO:0000256" key="1">
    <source>
        <dbReference type="SAM" id="MobiDB-lite"/>
    </source>
</evidence>
<gene>
    <name evidence="2" type="ORF">Pfra01_001922400</name>
</gene>
<accession>A0A9W6XZW6</accession>
<sequence>MSEAAYGDQQGDDSDEEFNDMYSEITSIREALESSVSNFDAALANTTNAAPAMYCSGPNDRSQDSLRDGAATAGQAILSTFSDAGECQYPLHENSNGHNNQDEHNHDGVSASLASVASYPTVYDSDDSSAQSPNPYSASNYEKCMATYQPEHDGSEHDDEDDARSHNFASSVHRATEFHELEKKILDLQRSTFMPAA</sequence>
<dbReference type="EMBL" id="BSXT01002469">
    <property type="protein sequence ID" value="GMF49055.1"/>
    <property type="molecule type" value="Genomic_DNA"/>
</dbReference>
<protein>
    <submittedName>
        <fullName evidence="2">Unnamed protein product</fullName>
    </submittedName>
</protein>
<keyword evidence="3" id="KW-1185">Reference proteome</keyword>